<proteinExistence type="predicted"/>
<evidence type="ECO:0000313" key="3">
    <source>
        <dbReference type="Proteomes" id="UP000727654"/>
    </source>
</evidence>
<reference evidence="2 3" key="1">
    <citation type="submission" date="2021-08" db="EMBL/GenBank/DDBJ databases">
        <authorList>
            <person name="Peeters C."/>
        </authorList>
    </citation>
    <scope>NUCLEOTIDE SEQUENCE [LARGE SCALE GENOMIC DNA]</scope>
    <source>
        <strain evidence="2 3">LMG 23992</strain>
    </source>
</reference>
<evidence type="ECO:0000256" key="1">
    <source>
        <dbReference type="SAM" id="Phobius"/>
    </source>
</evidence>
<evidence type="ECO:0000313" key="2">
    <source>
        <dbReference type="EMBL" id="CAG9164964.1"/>
    </source>
</evidence>
<sequence length="52" mass="5447">MAAWHSCQAKGPQPAVQRAFAAAPPARLQRLFALVSMAAAALLPWRAFTGAA</sequence>
<keyword evidence="1" id="KW-0472">Membrane</keyword>
<feature type="transmembrane region" description="Helical" evidence="1">
    <location>
        <begin position="31"/>
        <end position="48"/>
    </location>
</feature>
<dbReference type="EMBL" id="CAJZAI010000001">
    <property type="protein sequence ID" value="CAG9164964.1"/>
    <property type="molecule type" value="Genomic_DNA"/>
</dbReference>
<gene>
    <name evidence="2" type="ORF">LMG23992_00110</name>
</gene>
<comment type="caution">
    <text evidence="2">The sequence shown here is derived from an EMBL/GenBank/DDBJ whole genome shotgun (WGS) entry which is preliminary data.</text>
</comment>
<protein>
    <submittedName>
        <fullName evidence="2">Uncharacterized protein</fullName>
    </submittedName>
</protein>
<organism evidence="2 3">
    <name type="scientific">Cupriavidus laharis</name>
    <dbReference type="NCBI Taxonomy" id="151654"/>
    <lineage>
        <taxon>Bacteria</taxon>
        <taxon>Pseudomonadati</taxon>
        <taxon>Pseudomonadota</taxon>
        <taxon>Betaproteobacteria</taxon>
        <taxon>Burkholderiales</taxon>
        <taxon>Burkholderiaceae</taxon>
        <taxon>Cupriavidus</taxon>
    </lineage>
</organism>
<keyword evidence="1" id="KW-1133">Transmembrane helix</keyword>
<keyword evidence="3" id="KW-1185">Reference proteome</keyword>
<name>A0ABM8WCE0_9BURK</name>
<accession>A0ABM8WCE0</accession>
<keyword evidence="1" id="KW-0812">Transmembrane</keyword>
<dbReference type="Proteomes" id="UP000727654">
    <property type="component" value="Unassembled WGS sequence"/>
</dbReference>